<dbReference type="InterPro" id="IPR037066">
    <property type="entry name" value="Plug_dom_sf"/>
</dbReference>
<dbReference type="Pfam" id="PF00593">
    <property type="entry name" value="TonB_dep_Rec_b-barrel"/>
    <property type="match status" value="1"/>
</dbReference>
<name>A0A9X9HTR4_NEISU</name>
<evidence type="ECO:0000256" key="18">
    <source>
        <dbReference type="SAM" id="SignalP"/>
    </source>
</evidence>
<dbReference type="InterPro" id="IPR010916">
    <property type="entry name" value="TonB_box_CS"/>
</dbReference>
<evidence type="ECO:0000256" key="15">
    <source>
        <dbReference type="PROSITE-ProRule" id="PRU10143"/>
    </source>
</evidence>
<dbReference type="GO" id="GO:0015891">
    <property type="term" value="P:siderophore transport"/>
    <property type="evidence" value="ECO:0007669"/>
    <property type="project" value="InterPro"/>
</dbReference>
<protein>
    <submittedName>
        <fullName evidence="21">TonB-dependent receptor</fullName>
    </submittedName>
</protein>
<organism evidence="21 22">
    <name type="scientific">Neisseria subflava</name>
    <dbReference type="NCBI Taxonomy" id="28449"/>
    <lineage>
        <taxon>Bacteria</taxon>
        <taxon>Pseudomonadati</taxon>
        <taxon>Pseudomonadota</taxon>
        <taxon>Betaproteobacteria</taxon>
        <taxon>Neisseriales</taxon>
        <taxon>Neisseriaceae</taxon>
        <taxon>Neisseria</taxon>
    </lineage>
</organism>
<dbReference type="GO" id="GO:0038023">
    <property type="term" value="F:signaling receptor activity"/>
    <property type="evidence" value="ECO:0007669"/>
    <property type="project" value="InterPro"/>
</dbReference>
<evidence type="ECO:0000259" key="19">
    <source>
        <dbReference type="Pfam" id="PF00593"/>
    </source>
</evidence>
<keyword evidence="3 14" id="KW-0813">Transport</keyword>
<evidence type="ECO:0000256" key="11">
    <source>
        <dbReference type="ARBA" id="ARBA00023136"/>
    </source>
</evidence>
<keyword evidence="6 14" id="KW-0812">Transmembrane</keyword>
<dbReference type="CDD" id="cd01347">
    <property type="entry name" value="ligand_gated_channel"/>
    <property type="match status" value="1"/>
</dbReference>
<dbReference type="InterPro" id="IPR036942">
    <property type="entry name" value="Beta-barrel_TonB_sf"/>
</dbReference>
<evidence type="ECO:0000256" key="17">
    <source>
        <dbReference type="RuleBase" id="RU003357"/>
    </source>
</evidence>
<gene>
    <name evidence="21" type="ORF">KCG54_09870</name>
</gene>
<evidence type="ECO:0000256" key="4">
    <source>
        <dbReference type="ARBA" id="ARBA00022452"/>
    </source>
</evidence>
<dbReference type="Proteomes" id="UP001057296">
    <property type="component" value="Chromosome"/>
</dbReference>
<evidence type="ECO:0000256" key="1">
    <source>
        <dbReference type="ARBA" id="ARBA00004571"/>
    </source>
</evidence>
<feature type="chain" id="PRO_5040801813" evidence="18">
    <location>
        <begin position="24"/>
        <end position="740"/>
    </location>
</feature>
<evidence type="ECO:0000256" key="10">
    <source>
        <dbReference type="ARBA" id="ARBA00023077"/>
    </source>
</evidence>
<dbReference type="SUPFAM" id="SSF56935">
    <property type="entry name" value="Porins"/>
    <property type="match status" value="1"/>
</dbReference>
<evidence type="ECO:0000256" key="6">
    <source>
        <dbReference type="ARBA" id="ARBA00022692"/>
    </source>
</evidence>
<evidence type="ECO:0000313" key="22">
    <source>
        <dbReference type="Proteomes" id="UP001057296"/>
    </source>
</evidence>
<evidence type="ECO:0000256" key="14">
    <source>
        <dbReference type="PROSITE-ProRule" id="PRU01360"/>
    </source>
</evidence>
<reference evidence="21" key="1">
    <citation type="submission" date="2021-04" db="EMBL/GenBank/DDBJ databases">
        <title>Characterizing Neisseria spp. as novel respiratory pathobionts in bronchiectasis.</title>
        <authorList>
            <person name="Li L."/>
            <person name="Mac Aogain M."/>
            <person name="Xu T."/>
            <person name="Jaggi T.K."/>
            <person name="Chan L.Y."/>
            <person name="Keir H.R."/>
            <person name="Dicker A.J."/>
            <person name="Qu J."/>
            <person name="Liu Y."/>
            <person name="Chen H.S."/>
            <person name="Koh M.S."/>
            <person name="Ong T.H."/>
            <person name="Lim A.Y.H."/>
            <person name="Abisheganaden J."/>
            <person name="Low T.B."/>
            <person name="Oliver B.G."/>
            <person name="Tan N.S."/>
            <person name="Fang M."/>
            <person name="Chalmers J.D."/>
            <person name="Chotirmall S.H."/>
        </authorList>
    </citation>
    <scope>NUCLEOTIDE SEQUENCE</scope>
    <source>
        <strain evidence="21">TT0077</strain>
    </source>
</reference>
<dbReference type="InterPro" id="IPR010917">
    <property type="entry name" value="TonB_rcpt_CS"/>
</dbReference>
<dbReference type="Gene3D" id="2.170.130.10">
    <property type="entry name" value="TonB-dependent receptor, plug domain"/>
    <property type="match status" value="1"/>
</dbReference>
<evidence type="ECO:0000256" key="13">
    <source>
        <dbReference type="ARBA" id="ARBA00023237"/>
    </source>
</evidence>
<dbReference type="EMBL" id="CP073115">
    <property type="protein sequence ID" value="UTG69477.1"/>
    <property type="molecule type" value="Genomic_DNA"/>
</dbReference>
<evidence type="ECO:0000256" key="9">
    <source>
        <dbReference type="ARBA" id="ARBA00023065"/>
    </source>
</evidence>
<feature type="signal peptide" evidence="18">
    <location>
        <begin position="1"/>
        <end position="23"/>
    </location>
</feature>
<evidence type="ECO:0000313" key="21">
    <source>
        <dbReference type="EMBL" id="UTG69477.1"/>
    </source>
</evidence>
<dbReference type="PROSITE" id="PS00430">
    <property type="entry name" value="TONB_DEPENDENT_REC_1"/>
    <property type="match status" value="1"/>
</dbReference>
<evidence type="ECO:0000256" key="2">
    <source>
        <dbReference type="ARBA" id="ARBA00009810"/>
    </source>
</evidence>
<feature type="domain" description="TonB-dependent receptor-like beta-barrel" evidence="19">
    <location>
        <begin position="250"/>
        <end position="706"/>
    </location>
</feature>
<dbReference type="GO" id="GO:0015344">
    <property type="term" value="F:siderophore uptake transmembrane transporter activity"/>
    <property type="evidence" value="ECO:0007669"/>
    <property type="project" value="TreeGrafter"/>
</dbReference>
<dbReference type="InterPro" id="IPR012910">
    <property type="entry name" value="Plug_dom"/>
</dbReference>
<keyword evidence="10 15" id="KW-0798">TonB box</keyword>
<keyword evidence="11 14" id="KW-0472">Membrane</keyword>
<evidence type="ECO:0000259" key="20">
    <source>
        <dbReference type="Pfam" id="PF07715"/>
    </source>
</evidence>
<evidence type="ECO:0000256" key="3">
    <source>
        <dbReference type="ARBA" id="ARBA00022448"/>
    </source>
</evidence>
<dbReference type="PROSITE" id="PS01156">
    <property type="entry name" value="TONB_DEPENDENT_REC_2"/>
    <property type="match status" value="1"/>
</dbReference>
<dbReference type="Pfam" id="PF07715">
    <property type="entry name" value="Plug"/>
    <property type="match status" value="1"/>
</dbReference>
<evidence type="ECO:0000256" key="12">
    <source>
        <dbReference type="ARBA" id="ARBA00023170"/>
    </source>
</evidence>
<comment type="subcellular location">
    <subcellularLocation>
        <location evidence="1 14">Cell outer membrane</location>
        <topology evidence="1 14">Multi-pass membrane protein</topology>
    </subcellularLocation>
</comment>
<feature type="domain" description="TonB-dependent receptor plug" evidence="20">
    <location>
        <begin position="75"/>
        <end position="171"/>
    </location>
</feature>
<evidence type="ECO:0000256" key="5">
    <source>
        <dbReference type="ARBA" id="ARBA00022496"/>
    </source>
</evidence>
<dbReference type="PROSITE" id="PS52016">
    <property type="entry name" value="TONB_DEPENDENT_REC_3"/>
    <property type="match status" value="1"/>
</dbReference>
<proteinExistence type="inferred from homology"/>
<keyword evidence="12 21" id="KW-0675">Receptor</keyword>
<dbReference type="AlphaFoldDB" id="A0A9X9HTR4"/>
<keyword evidence="8" id="KW-0408">Iron</keyword>
<dbReference type="Gene3D" id="2.40.170.20">
    <property type="entry name" value="TonB-dependent receptor, beta-barrel domain"/>
    <property type="match status" value="1"/>
</dbReference>
<dbReference type="NCBIfam" id="TIGR01783">
    <property type="entry name" value="TonB-siderophor"/>
    <property type="match status" value="1"/>
</dbReference>
<dbReference type="InterPro" id="IPR039426">
    <property type="entry name" value="TonB-dep_rcpt-like"/>
</dbReference>
<dbReference type="GO" id="GO:0009279">
    <property type="term" value="C:cell outer membrane"/>
    <property type="evidence" value="ECO:0007669"/>
    <property type="project" value="UniProtKB-SubCell"/>
</dbReference>
<feature type="short sequence motif" description="TonB box" evidence="15">
    <location>
        <begin position="37"/>
        <end position="43"/>
    </location>
</feature>
<evidence type="ECO:0000256" key="16">
    <source>
        <dbReference type="PROSITE-ProRule" id="PRU10144"/>
    </source>
</evidence>
<keyword evidence="5" id="KW-0410">Iron transport</keyword>
<comment type="similarity">
    <text evidence="2 14 17">Belongs to the TonB-dependent receptor family.</text>
</comment>
<keyword evidence="7 18" id="KW-0732">Signal</keyword>
<sequence length="740" mass="80367">MTKPASRLSILSLSLFAVSAAFASDEPQDREIAELETITVTASADASKGGLIPAFKGGQVARGSRVGILGNKKNLESPFSNTAYTNRLIQDKHARSVGDVLQNDPTVRVARGYGNFQEAYFIRGFAAESDDTMYNGLYGILPRQYIATELFERVEVQRGASAFLNGMAPGGNNIGGTVSVLPKRASNEGLNRLTANYGAGKRGGLAADVARRFGQNQEFGVRVNAAHHNGKTAIDDEKSKLSLVNVGLDWRNENARLSADLGWQDNKLKATRTNVTLSGLTAVPAAPDASSNWAQPWTYSNERDWFGTMRGEYDFNDNLTAYAAYGFRRSKENNSLANLTVGNVNGNGSIYRFDNARKDKIDTGEIGLRGKFNTGAVEHEWTAAANRFQSSRKNAYIMDWGNQYTTNLYNPSRYPQPAAANPLYSGNDMGNPAVTGKTRLTSFALGDTFSLWDKRLQFMLGARWQQVHNKAYAYNTGAQTENYKKSRLSPAAGAVYRITPNWSVYGNYIESLGQGATAGSTASINGRVYAVSNTGESLKPYVSKQKEIGTKFEANGFGAGLALFHTDKPRSLYVAESNNTARFTSEGKDRHRGAEITVYGEVAQGVRLLGGITLLDAKQKSTGSSLTDGKRTIGAAKTQANIGLEWEVPKVQGLAFDGRMVYTGSSYADAANTLKVGGWTRFDIGARYHTQIGRHEATFRARLDNVANKKYWASVGGYPNSGYLNAGAPRSFTLSASVDF</sequence>
<evidence type="ECO:0000256" key="8">
    <source>
        <dbReference type="ARBA" id="ARBA00023004"/>
    </source>
</evidence>
<evidence type="ECO:0000256" key="7">
    <source>
        <dbReference type="ARBA" id="ARBA00022729"/>
    </source>
</evidence>
<keyword evidence="4 14" id="KW-1134">Transmembrane beta strand</keyword>
<dbReference type="PANTHER" id="PTHR32552:SF82">
    <property type="entry name" value="FCUA PROTEIN"/>
    <property type="match status" value="1"/>
</dbReference>
<feature type="short sequence motif" description="TonB C-terminal box" evidence="16">
    <location>
        <begin position="723"/>
        <end position="740"/>
    </location>
</feature>
<dbReference type="InterPro" id="IPR000531">
    <property type="entry name" value="Beta-barrel_TonB"/>
</dbReference>
<accession>A0A9X9HTR4</accession>
<dbReference type="PANTHER" id="PTHR32552">
    <property type="entry name" value="FERRICHROME IRON RECEPTOR-RELATED"/>
    <property type="match status" value="1"/>
</dbReference>
<keyword evidence="13 14" id="KW-0998">Cell outer membrane</keyword>
<dbReference type="RefSeq" id="WP_254324062.1">
    <property type="nucleotide sequence ID" value="NZ_CP073115.1"/>
</dbReference>
<dbReference type="InterPro" id="IPR010105">
    <property type="entry name" value="TonB_sidphr_rcpt"/>
</dbReference>
<keyword evidence="9" id="KW-0406">Ion transport</keyword>